<dbReference type="GO" id="GO:0005524">
    <property type="term" value="F:ATP binding"/>
    <property type="evidence" value="ECO:0007669"/>
    <property type="project" value="UniProtKB-KW"/>
</dbReference>
<dbReference type="PANTHER" id="PTHR30153">
    <property type="entry name" value="REPLICATIVE DNA HELICASE DNAB"/>
    <property type="match status" value="1"/>
</dbReference>
<keyword evidence="3" id="KW-0547">Nucleotide-binding</keyword>
<name>X0UTE0_9ZZZZ</name>
<evidence type="ECO:0000256" key="9">
    <source>
        <dbReference type="ARBA" id="ARBA00044969"/>
    </source>
</evidence>
<proteinExistence type="inferred from homology"/>
<dbReference type="GO" id="GO:0005829">
    <property type="term" value="C:cytosol"/>
    <property type="evidence" value="ECO:0007669"/>
    <property type="project" value="TreeGrafter"/>
</dbReference>
<dbReference type="SUPFAM" id="SSF52540">
    <property type="entry name" value="P-loop containing nucleoside triphosphate hydrolases"/>
    <property type="match status" value="1"/>
</dbReference>
<dbReference type="GO" id="GO:0043139">
    <property type="term" value="F:5'-3' DNA helicase activity"/>
    <property type="evidence" value="ECO:0007669"/>
    <property type="project" value="UniProtKB-EC"/>
</dbReference>
<sequence length="274" mass="30841">PKVLQALPDSDNFYSEIHRLIYEEVINLLNKNKPIDIVTLKEEFRKKNKLKDIGGAVYLADLVNSVPTTANVDYYAQIVREKYILRDLLKVVASITSLSYDSSQDLDVILDKAQSFIFDITRKRIKSPVLHIKEILTDTFEHIEALYEKKEHITGVPTGFDQFDRLTSGFQPSDLIIIAGRPSMGKTSLALNIARYASVEAHIPLVIFSLESAKEQLVEHLLCSEARVNSQKLRVGLLSEEDWTKLTDAAGILADAPIYIDDTPNMGVLELRAK</sequence>
<dbReference type="InterPro" id="IPR016136">
    <property type="entry name" value="DNA_helicase_N/primase_C"/>
</dbReference>
<dbReference type="Gene3D" id="3.40.50.300">
    <property type="entry name" value="P-loop containing nucleotide triphosphate hydrolases"/>
    <property type="match status" value="1"/>
</dbReference>
<evidence type="ECO:0000256" key="7">
    <source>
        <dbReference type="ARBA" id="ARBA00023125"/>
    </source>
</evidence>
<feature type="non-terminal residue" evidence="12">
    <location>
        <position position="1"/>
    </location>
</feature>
<evidence type="ECO:0000256" key="1">
    <source>
        <dbReference type="ARBA" id="ARBA00008428"/>
    </source>
</evidence>
<evidence type="ECO:0000256" key="6">
    <source>
        <dbReference type="ARBA" id="ARBA00022840"/>
    </source>
</evidence>
<dbReference type="InterPro" id="IPR027417">
    <property type="entry name" value="P-loop_NTPase"/>
</dbReference>
<dbReference type="Gene3D" id="1.10.860.10">
    <property type="entry name" value="DNAb Helicase, Chain A"/>
    <property type="match status" value="1"/>
</dbReference>
<dbReference type="GO" id="GO:0006260">
    <property type="term" value="P:DNA replication"/>
    <property type="evidence" value="ECO:0007669"/>
    <property type="project" value="UniProtKB-KW"/>
</dbReference>
<dbReference type="Pfam" id="PF03796">
    <property type="entry name" value="DnaB_C"/>
    <property type="match status" value="1"/>
</dbReference>
<dbReference type="InterPro" id="IPR036185">
    <property type="entry name" value="DNA_heli_DnaB-like_N_sf"/>
</dbReference>
<dbReference type="EC" id="5.6.2.3" evidence="9"/>
<organism evidence="12">
    <name type="scientific">marine sediment metagenome</name>
    <dbReference type="NCBI Taxonomy" id="412755"/>
    <lineage>
        <taxon>unclassified sequences</taxon>
        <taxon>metagenomes</taxon>
        <taxon>ecological metagenomes</taxon>
    </lineage>
</organism>
<dbReference type="Pfam" id="PF00772">
    <property type="entry name" value="DnaB"/>
    <property type="match status" value="1"/>
</dbReference>
<reference evidence="12" key="1">
    <citation type="journal article" date="2014" name="Front. Microbiol.">
        <title>High frequency of phylogenetically diverse reductive dehalogenase-homologous genes in deep subseafloor sedimentary metagenomes.</title>
        <authorList>
            <person name="Kawai M."/>
            <person name="Futagami T."/>
            <person name="Toyoda A."/>
            <person name="Takaki Y."/>
            <person name="Nishi S."/>
            <person name="Hori S."/>
            <person name="Arai W."/>
            <person name="Tsubouchi T."/>
            <person name="Morono Y."/>
            <person name="Uchiyama I."/>
            <person name="Ito T."/>
            <person name="Fujiyama A."/>
            <person name="Inagaki F."/>
            <person name="Takami H."/>
        </authorList>
    </citation>
    <scope>NUCLEOTIDE SEQUENCE</scope>
    <source>
        <strain evidence="12">Expedition CK06-06</strain>
    </source>
</reference>
<dbReference type="AlphaFoldDB" id="X0UTE0"/>
<feature type="non-terminal residue" evidence="12">
    <location>
        <position position="274"/>
    </location>
</feature>
<comment type="similarity">
    <text evidence="1">Belongs to the helicase family. DnaB subfamily.</text>
</comment>
<evidence type="ECO:0000256" key="10">
    <source>
        <dbReference type="ARBA" id="ARBA00048954"/>
    </source>
</evidence>
<keyword evidence="6" id="KW-0067">ATP-binding</keyword>
<feature type="domain" description="SF4 helicase" evidence="11">
    <location>
        <begin position="149"/>
        <end position="274"/>
    </location>
</feature>
<dbReference type="GO" id="GO:0003677">
    <property type="term" value="F:DNA binding"/>
    <property type="evidence" value="ECO:0007669"/>
    <property type="project" value="UniProtKB-KW"/>
</dbReference>
<comment type="caution">
    <text evidence="12">The sequence shown here is derived from an EMBL/GenBank/DDBJ whole genome shotgun (WGS) entry which is preliminary data.</text>
</comment>
<gene>
    <name evidence="12" type="ORF">S01H1_31613</name>
</gene>
<evidence type="ECO:0000256" key="2">
    <source>
        <dbReference type="ARBA" id="ARBA00022705"/>
    </source>
</evidence>
<keyword evidence="2" id="KW-0235">DNA replication</keyword>
<keyword evidence="7" id="KW-0238">DNA-binding</keyword>
<protein>
    <recommendedName>
        <fullName evidence="9">DNA 5'-3' helicase</fullName>
        <ecNumber evidence="9">5.6.2.3</ecNumber>
    </recommendedName>
</protein>
<keyword evidence="5" id="KW-0347">Helicase</keyword>
<evidence type="ECO:0000259" key="11">
    <source>
        <dbReference type="PROSITE" id="PS51199"/>
    </source>
</evidence>
<comment type="catalytic activity">
    <reaction evidence="10">
        <text>ATP + H2O = ADP + phosphate + H(+)</text>
        <dbReference type="Rhea" id="RHEA:13065"/>
        <dbReference type="ChEBI" id="CHEBI:15377"/>
        <dbReference type="ChEBI" id="CHEBI:15378"/>
        <dbReference type="ChEBI" id="CHEBI:30616"/>
        <dbReference type="ChEBI" id="CHEBI:43474"/>
        <dbReference type="ChEBI" id="CHEBI:456216"/>
        <dbReference type="EC" id="5.6.2.3"/>
    </reaction>
</comment>
<evidence type="ECO:0000256" key="4">
    <source>
        <dbReference type="ARBA" id="ARBA00022801"/>
    </source>
</evidence>
<evidence type="ECO:0000256" key="5">
    <source>
        <dbReference type="ARBA" id="ARBA00022806"/>
    </source>
</evidence>
<evidence type="ECO:0000256" key="8">
    <source>
        <dbReference type="ARBA" id="ARBA00023235"/>
    </source>
</evidence>
<evidence type="ECO:0000313" key="12">
    <source>
        <dbReference type="EMBL" id="GAF91740.1"/>
    </source>
</evidence>
<evidence type="ECO:0000256" key="3">
    <source>
        <dbReference type="ARBA" id="ARBA00022741"/>
    </source>
</evidence>
<dbReference type="InterPro" id="IPR007693">
    <property type="entry name" value="DNA_helicase_DnaB-like_N"/>
</dbReference>
<dbReference type="GO" id="GO:0016787">
    <property type="term" value="F:hydrolase activity"/>
    <property type="evidence" value="ECO:0007669"/>
    <property type="project" value="UniProtKB-KW"/>
</dbReference>
<dbReference type="EMBL" id="BARS01019511">
    <property type="protein sequence ID" value="GAF91740.1"/>
    <property type="molecule type" value="Genomic_DNA"/>
</dbReference>
<dbReference type="SUPFAM" id="SSF48024">
    <property type="entry name" value="N-terminal domain of DnaB helicase"/>
    <property type="match status" value="1"/>
</dbReference>
<keyword evidence="8" id="KW-0413">Isomerase</keyword>
<dbReference type="InterPro" id="IPR007694">
    <property type="entry name" value="DNA_helicase_DnaB-like_C"/>
</dbReference>
<keyword evidence="4" id="KW-0378">Hydrolase</keyword>
<dbReference type="PROSITE" id="PS51199">
    <property type="entry name" value="SF4_HELICASE"/>
    <property type="match status" value="1"/>
</dbReference>
<accession>X0UTE0</accession>
<dbReference type="PANTHER" id="PTHR30153:SF2">
    <property type="entry name" value="REPLICATIVE DNA HELICASE"/>
    <property type="match status" value="1"/>
</dbReference>